<evidence type="ECO:0000313" key="2">
    <source>
        <dbReference type="EMBL" id="KAF9793117.1"/>
    </source>
</evidence>
<comment type="caution">
    <text evidence="2">The sequence shown here is derived from an EMBL/GenBank/DDBJ whole genome shotgun (WGS) entry which is preliminary data.</text>
</comment>
<keyword evidence="3" id="KW-1185">Reference proteome</keyword>
<reference evidence="2" key="1">
    <citation type="journal article" date="2020" name="Nat. Commun.">
        <title>Large-scale genome sequencing of mycorrhizal fungi provides insights into the early evolution of symbiotic traits.</title>
        <authorList>
            <person name="Miyauchi S."/>
            <person name="Kiss E."/>
            <person name="Kuo A."/>
            <person name="Drula E."/>
            <person name="Kohler A."/>
            <person name="Sanchez-Garcia M."/>
            <person name="Morin E."/>
            <person name="Andreopoulos B."/>
            <person name="Barry K.W."/>
            <person name="Bonito G."/>
            <person name="Buee M."/>
            <person name="Carver A."/>
            <person name="Chen C."/>
            <person name="Cichocki N."/>
            <person name="Clum A."/>
            <person name="Culley D."/>
            <person name="Crous P.W."/>
            <person name="Fauchery L."/>
            <person name="Girlanda M."/>
            <person name="Hayes R.D."/>
            <person name="Keri Z."/>
            <person name="LaButti K."/>
            <person name="Lipzen A."/>
            <person name="Lombard V."/>
            <person name="Magnuson J."/>
            <person name="Maillard F."/>
            <person name="Murat C."/>
            <person name="Nolan M."/>
            <person name="Ohm R.A."/>
            <person name="Pangilinan J."/>
            <person name="Pereira M.F."/>
            <person name="Perotto S."/>
            <person name="Peter M."/>
            <person name="Pfister S."/>
            <person name="Riley R."/>
            <person name="Sitrit Y."/>
            <person name="Stielow J.B."/>
            <person name="Szollosi G."/>
            <person name="Zifcakova L."/>
            <person name="Stursova M."/>
            <person name="Spatafora J.W."/>
            <person name="Tedersoo L."/>
            <person name="Vaario L.M."/>
            <person name="Yamada A."/>
            <person name="Yan M."/>
            <person name="Wang P."/>
            <person name="Xu J."/>
            <person name="Bruns T."/>
            <person name="Baldrian P."/>
            <person name="Vilgalys R."/>
            <person name="Dunand C."/>
            <person name="Henrissat B."/>
            <person name="Grigoriev I.V."/>
            <person name="Hibbett D."/>
            <person name="Nagy L.G."/>
            <person name="Martin F.M."/>
        </authorList>
    </citation>
    <scope>NUCLEOTIDE SEQUENCE</scope>
    <source>
        <strain evidence="2">UH-Tt-Lm1</strain>
    </source>
</reference>
<feature type="region of interest" description="Disordered" evidence="1">
    <location>
        <begin position="459"/>
        <end position="487"/>
    </location>
</feature>
<dbReference type="Proteomes" id="UP000736335">
    <property type="component" value="Unassembled WGS sequence"/>
</dbReference>
<dbReference type="EMBL" id="WIUZ02000001">
    <property type="protein sequence ID" value="KAF9793117.1"/>
    <property type="molecule type" value="Genomic_DNA"/>
</dbReference>
<evidence type="ECO:0000256" key="1">
    <source>
        <dbReference type="SAM" id="MobiDB-lite"/>
    </source>
</evidence>
<proteinExistence type="predicted"/>
<sequence>MPVDENACPPGLRPEVCVPWMSDSSERLSFPRPSDMVARRQGMGRTPNKATEAHACFQSENFQAGRVWGWIVRFPIWLSFVIPLDTSSSIPFAIALSLSLSSAYPGSSLFTWLLRWREESRRNLWPITALQGHRYRRARDPLPCCGSQCNVFFVVVAFFVAVGTRTNSLRRPQLPPRFLPTREAVYCWVHGVQSCPVALRWLNPQEVQFWSSSSWSMVASGPFPICPHISIQLIGLTLVVLVAVSPSVNKCGPKARDEAQINRDAFGRPSVYPSYKYSYAVSSFAGRYPDPTAFVASTTCRSGDEPSPAISSPQTDNGTLLDALDSPQESSTVGTTLVNFLPTVELVNELVFTWRLPTLMVEGIVYSVVQATVDVCYGGDVDDVDLEMGERYEFDEPANDSGTSPVPRLWSQVLRMLLSLFRRNPVWKKIGDLLYAFEMFVLPSVYQFPHCRVMTSNRLDTRRTGDSASPKMNASKAKRKVKPTNPL</sequence>
<organism evidence="2 3">
    <name type="scientific">Thelephora terrestris</name>
    <dbReference type="NCBI Taxonomy" id="56493"/>
    <lineage>
        <taxon>Eukaryota</taxon>
        <taxon>Fungi</taxon>
        <taxon>Dikarya</taxon>
        <taxon>Basidiomycota</taxon>
        <taxon>Agaricomycotina</taxon>
        <taxon>Agaricomycetes</taxon>
        <taxon>Thelephorales</taxon>
        <taxon>Thelephoraceae</taxon>
        <taxon>Thelephora</taxon>
    </lineage>
</organism>
<name>A0A9P6HTD6_9AGAM</name>
<protein>
    <submittedName>
        <fullName evidence="2">Uncharacterized protein</fullName>
    </submittedName>
</protein>
<accession>A0A9P6HTD6</accession>
<dbReference type="AlphaFoldDB" id="A0A9P6HTD6"/>
<feature type="compositionally biased region" description="Basic residues" evidence="1">
    <location>
        <begin position="476"/>
        <end position="487"/>
    </location>
</feature>
<gene>
    <name evidence="2" type="ORF">BJ322DRAFT_1016719</name>
</gene>
<evidence type="ECO:0000313" key="3">
    <source>
        <dbReference type="Proteomes" id="UP000736335"/>
    </source>
</evidence>
<reference evidence="2" key="2">
    <citation type="submission" date="2020-11" db="EMBL/GenBank/DDBJ databases">
        <authorList>
            <consortium name="DOE Joint Genome Institute"/>
            <person name="Kuo A."/>
            <person name="Miyauchi S."/>
            <person name="Kiss E."/>
            <person name="Drula E."/>
            <person name="Kohler A."/>
            <person name="Sanchez-Garcia M."/>
            <person name="Andreopoulos B."/>
            <person name="Barry K.W."/>
            <person name="Bonito G."/>
            <person name="Buee M."/>
            <person name="Carver A."/>
            <person name="Chen C."/>
            <person name="Cichocki N."/>
            <person name="Clum A."/>
            <person name="Culley D."/>
            <person name="Crous P.W."/>
            <person name="Fauchery L."/>
            <person name="Girlanda M."/>
            <person name="Hayes R."/>
            <person name="Keri Z."/>
            <person name="Labutti K."/>
            <person name="Lipzen A."/>
            <person name="Lombard V."/>
            <person name="Magnuson J."/>
            <person name="Maillard F."/>
            <person name="Morin E."/>
            <person name="Murat C."/>
            <person name="Nolan M."/>
            <person name="Ohm R."/>
            <person name="Pangilinan J."/>
            <person name="Pereira M."/>
            <person name="Perotto S."/>
            <person name="Peter M."/>
            <person name="Riley R."/>
            <person name="Sitrit Y."/>
            <person name="Stielow B."/>
            <person name="Szollosi G."/>
            <person name="Zifcakova L."/>
            <person name="Stursova M."/>
            <person name="Spatafora J.W."/>
            <person name="Tedersoo L."/>
            <person name="Vaario L.-M."/>
            <person name="Yamada A."/>
            <person name="Yan M."/>
            <person name="Wang P."/>
            <person name="Xu J."/>
            <person name="Bruns T."/>
            <person name="Baldrian P."/>
            <person name="Vilgalys R."/>
            <person name="Henrissat B."/>
            <person name="Grigoriev I.V."/>
            <person name="Hibbett D."/>
            <person name="Nagy L.G."/>
            <person name="Martin F.M."/>
        </authorList>
    </citation>
    <scope>NUCLEOTIDE SEQUENCE</scope>
    <source>
        <strain evidence="2">UH-Tt-Lm1</strain>
    </source>
</reference>